<dbReference type="Proteomes" id="UP000240509">
    <property type="component" value="Unassembled WGS sequence"/>
</dbReference>
<dbReference type="PRINTS" id="PR00455">
    <property type="entry name" value="HTHTETR"/>
</dbReference>
<keyword evidence="6" id="KW-1185">Reference proteome</keyword>
<protein>
    <recommendedName>
        <fullName evidence="4">HTH tetR-type domain-containing protein</fullName>
    </recommendedName>
</protein>
<gene>
    <name evidence="5" type="ORF">C6Y45_13315</name>
</gene>
<dbReference type="PROSITE" id="PS50977">
    <property type="entry name" value="HTH_TETR_2"/>
    <property type="match status" value="1"/>
</dbReference>
<keyword evidence="1" id="KW-0678">Repressor</keyword>
<dbReference type="OrthoDB" id="881297at2"/>
<feature type="DNA-binding region" description="H-T-H motif" evidence="3">
    <location>
        <begin position="32"/>
        <end position="51"/>
    </location>
</feature>
<proteinExistence type="predicted"/>
<dbReference type="PANTHER" id="PTHR43479">
    <property type="entry name" value="ACREF/ENVCD OPERON REPRESSOR-RELATED"/>
    <property type="match status" value="1"/>
</dbReference>
<dbReference type="PANTHER" id="PTHR43479:SF11">
    <property type="entry name" value="ACREF_ENVCD OPERON REPRESSOR-RELATED"/>
    <property type="match status" value="1"/>
</dbReference>
<comment type="caution">
    <text evidence="5">The sequence shown here is derived from an EMBL/GenBank/DDBJ whole genome shotgun (WGS) entry which is preliminary data.</text>
</comment>
<feature type="domain" description="HTH tetR-type" evidence="4">
    <location>
        <begin position="9"/>
        <end position="69"/>
    </location>
</feature>
<dbReference type="RefSeq" id="WP_107585723.1">
    <property type="nucleotide sequence ID" value="NZ_PZJJ01000025.1"/>
</dbReference>
<dbReference type="InterPro" id="IPR001647">
    <property type="entry name" value="HTH_TetR"/>
</dbReference>
<evidence type="ECO:0000313" key="5">
    <source>
        <dbReference type="EMBL" id="PTL38077.1"/>
    </source>
</evidence>
<dbReference type="Gene3D" id="1.10.357.10">
    <property type="entry name" value="Tetracycline Repressor, domain 2"/>
    <property type="match status" value="1"/>
</dbReference>
<dbReference type="Pfam" id="PF00440">
    <property type="entry name" value="TetR_N"/>
    <property type="match status" value="1"/>
</dbReference>
<evidence type="ECO:0000259" key="4">
    <source>
        <dbReference type="PROSITE" id="PS50977"/>
    </source>
</evidence>
<dbReference type="InterPro" id="IPR050624">
    <property type="entry name" value="HTH-type_Tx_Regulator"/>
</dbReference>
<evidence type="ECO:0000313" key="6">
    <source>
        <dbReference type="Proteomes" id="UP000240509"/>
    </source>
</evidence>
<reference evidence="5 6" key="1">
    <citation type="submission" date="2018-03" db="EMBL/GenBank/DDBJ databases">
        <title>Alkalicoccus saliphilus sp. nov., isolated from a mineral pool.</title>
        <authorList>
            <person name="Zhao B."/>
        </authorList>
    </citation>
    <scope>NUCLEOTIDE SEQUENCE [LARGE SCALE GENOMIC DNA]</scope>
    <source>
        <strain evidence="5 6">6AG</strain>
    </source>
</reference>
<dbReference type="GO" id="GO:0003677">
    <property type="term" value="F:DNA binding"/>
    <property type="evidence" value="ECO:0007669"/>
    <property type="project" value="UniProtKB-UniRule"/>
</dbReference>
<dbReference type="SUPFAM" id="SSF46689">
    <property type="entry name" value="Homeodomain-like"/>
    <property type="match status" value="1"/>
</dbReference>
<evidence type="ECO:0000256" key="3">
    <source>
        <dbReference type="PROSITE-ProRule" id="PRU00335"/>
    </source>
</evidence>
<dbReference type="EMBL" id="PZJJ01000025">
    <property type="protein sequence ID" value="PTL38077.1"/>
    <property type="molecule type" value="Genomic_DNA"/>
</dbReference>
<keyword evidence="2 3" id="KW-0238">DNA-binding</keyword>
<name>A0A2T4U3U9_9BACI</name>
<dbReference type="AlphaFoldDB" id="A0A2T4U3U9"/>
<organism evidence="5 6">
    <name type="scientific">Alkalicoccus saliphilus</name>
    <dbReference type="NCBI Taxonomy" id="200989"/>
    <lineage>
        <taxon>Bacteria</taxon>
        <taxon>Bacillati</taxon>
        <taxon>Bacillota</taxon>
        <taxon>Bacilli</taxon>
        <taxon>Bacillales</taxon>
        <taxon>Bacillaceae</taxon>
        <taxon>Alkalicoccus</taxon>
    </lineage>
</organism>
<accession>A0A2T4U3U9</accession>
<sequence length="201" mass="23977">MPKDAIRKSKKREEILAAAETLFLSKGVRSITVEEITREAEVSKATYYKYFSDKQDLIKHVLEKLFKKNLHKLENIVEIGKRDKLTYESFMSVFDLDEYEEIFQSDFIKELQTDYPEMVALYTQWVMERRLPKYQELMRMAKVDGLIRMDIDTDFLIQYTVAMRQAMISSLHGSPYYDKKVDLKEFLRQFYDLYLNGVVNK</sequence>
<evidence type="ECO:0000256" key="2">
    <source>
        <dbReference type="ARBA" id="ARBA00023125"/>
    </source>
</evidence>
<evidence type="ECO:0000256" key="1">
    <source>
        <dbReference type="ARBA" id="ARBA00022491"/>
    </source>
</evidence>
<dbReference type="InterPro" id="IPR009057">
    <property type="entry name" value="Homeodomain-like_sf"/>
</dbReference>